<accession>A0A154QJM7</accession>
<proteinExistence type="predicted"/>
<dbReference type="EMBL" id="LVJS01000026">
    <property type="protein sequence ID" value="KZC24516.1"/>
    <property type="molecule type" value="Genomic_DNA"/>
</dbReference>
<name>A0A154QJM7_9GAMM</name>
<evidence type="ECO:0000313" key="2">
    <source>
        <dbReference type="Proteomes" id="UP000076131"/>
    </source>
</evidence>
<gene>
    <name evidence="1" type="ORF">RHOFW104T7_08430</name>
</gene>
<sequence>MHAEREAFLHGIAMRRRTDIEERHTSERTNFIEFTNDLVVIAANAIKQFSIRLRCIEAIYAFDVGLEPRHSFSTLPTRDES</sequence>
<evidence type="ECO:0000313" key="1">
    <source>
        <dbReference type="EMBL" id="KZC24516.1"/>
    </source>
</evidence>
<dbReference type="Proteomes" id="UP000076131">
    <property type="component" value="Unassembled WGS sequence"/>
</dbReference>
<organism evidence="1 2">
    <name type="scientific">Rhodanobacter thiooxydans</name>
    <dbReference type="NCBI Taxonomy" id="416169"/>
    <lineage>
        <taxon>Bacteria</taxon>
        <taxon>Pseudomonadati</taxon>
        <taxon>Pseudomonadota</taxon>
        <taxon>Gammaproteobacteria</taxon>
        <taxon>Lysobacterales</taxon>
        <taxon>Rhodanobacteraceae</taxon>
        <taxon>Rhodanobacter</taxon>
    </lineage>
</organism>
<reference evidence="1 2" key="1">
    <citation type="journal article" date="2016" name="MBio">
        <title>Lateral Gene Transfer in a Heavy Metal-Contaminated-Groundwater Microbial Community.</title>
        <authorList>
            <person name="Hemme C.L."/>
            <person name="Green S.J."/>
            <person name="Rishishwar L."/>
            <person name="Prakash O."/>
            <person name="Pettenato A."/>
            <person name="Chakraborty R."/>
            <person name="Deutschbauer A.M."/>
            <person name="Van Nostrand J.D."/>
            <person name="Wu L."/>
            <person name="He Z."/>
            <person name="Jordan I.K."/>
            <person name="Hazen T.C."/>
            <person name="Arkin A.P."/>
            <person name="Kostka J.E."/>
            <person name="Zhou J."/>
        </authorList>
    </citation>
    <scope>NUCLEOTIDE SEQUENCE [LARGE SCALE GENOMIC DNA]</scope>
    <source>
        <strain evidence="1 2">FW104-T7</strain>
    </source>
</reference>
<protein>
    <submittedName>
        <fullName evidence="1">Uncharacterized protein</fullName>
    </submittedName>
</protein>
<dbReference type="AlphaFoldDB" id="A0A154QJM7"/>
<keyword evidence="2" id="KW-1185">Reference proteome</keyword>
<comment type="caution">
    <text evidence="1">The sequence shown here is derived from an EMBL/GenBank/DDBJ whole genome shotgun (WGS) entry which is preliminary data.</text>
</comment>